<dbReference type="InterPro" id="IPR051681">
    <property type="entry name" value="Ser/Thr_Kinases-Pseudokinases"/>
</dbReference>
<dbReference type="InterPro" id="IPR011009">
    <property type="entry name" value="Kinase-like_dom_sf"/>
</dbReference>
<feature type="region of interest" description="Disordered" evidence="2">
    <location>
        <begin position="920"/>
        <end position="994"/>
    </location>
</feature>
<sequence length="1161" mass="130245">MAFNEVCQSEIPDNLKRPGKPISRPKPLSSESSLSSSGVSFEDTISDISHFTNTIKNSLGEACSDLSCAHSASSGFITNRDDANTVSSLHSVSIHDPHVFVTPILREASRLNRSQLQQIRKSFLPYTGSSQFEDDDLGEEENEEDENVMTCSPTIHFSTAHFKLPSEARAPAVSPRPTDLICKSTEEETISQSRGEELTLTVSNFLINLRNSSSLQISPPDEIIETITVTPLSIEKSTPTENFGCFKAFFRLFTKEVEPVANCQTVEEPQWEWPPSEIDDLQYVGSGAQGSVYKATLRGRVIAVKKVSKQSETEIRHLRGLCHPNVVQFLGVSIDGPWYSILMEYCPNGNLFDIIHNNTSVSIESIISWTQQIAQGMNYLHSHKVIHRDLKSPNILIGDDGQLKISDFGVSKEFTENSTKMSFAGTVAWMAPEIMRDEPCSFKVDVWSFGVIVWEILTCEIPFNGVDVGAIIYGIASNRFSLPIPTSCPTEFRVLMKRCWCPKPRNRPSFPQILSQLELACSELLQWREDDFSNLRSLWQEEIHLQLMDLLKEGSRAPKLELSLMRQRRQELKDAQTIRQNYEEKLHRVNQLCSHLKTLTEELEREQQKVSQERNRYRRLIYERSRSTTPFGVENFTKMSHPPVPPSRSSRRSQSRNSRCRRREAEAVKFTCKNCGTLNVSSHSADRATVGQAKRDTRTAPSGQNSRWLKNWCAATKSKIIENASLMKTKLRRFASVGDIHEESENKKSEIVFKSVNVPTEGETTEVPIISSTMLCQARPLDSELEEQADDEKSCEISPRKESTKDKILNRLKYISASQDNIHRPKQSSLTLRRNSCGLEAECMNPKQQLVSSANAQISPSLKDLRLSMFFERVEEIENDKIGIPEESQRSLSVSTSYSTESDEEGFNGSKATVIFKHLNSRPQSGDTCRTRPPQAPLPSRGVSSDRLQERRVSKLTEENDDLPPCLPSTTGPTLSVSHRSSPRLRQQPGRRLRRTPQLLLSVVHPPPSPPANNDISSSVITSRSPALDISLNSSSLSTSPSLTTSQMRRSIEKLTIELTDHIADSLSEKERRVDVIERQLLKAACDRQRCLPVHSVAFVTHDKRDINASTDSDVGSDQYGAEKPWLSAADLNSKVNGLSMDTSSILDNESIATDSETDVL</sequence>
<feature type="compositionally biased region" description="Basic residues" evidence="2">
    <location>
        <begin position="649"/>
        <end position="662"/>
    </location>
</feature>
<feature type="domain" description="Protein kinase" evidence="3">
    <location>
        <begin position="278"/>
        <end position="519"/>
    </location>
</feature>
<evidence type="ECO:0000256" key="1">
    <source>
        <dbReference type="SAM" id="Coils"/>
    </source>
</evidence>
<dbReference type="AlphaFoldDB" id="A0A564Z0S6"/>
<evidence type="ECO:0000259" key="3">
    <source>
        <dbReference type="PROSITE" id="PS50011"/>
    </source>
</evidence>
<dbReference type="PRINTS" id="PR00109">
    <property type="entry name" value="TYRKINASE"/>
</dbReference>
<dbReference type="InterPro" id="IPR008271">
    <property type="entry name" value="Ser/Thr_kinase_AS"/>
</dbReference>
<gene>
    <name evidence="4" type="ORF">WMSIL1_LOCUS11388</name>
</gene>
<feature type="compositionally biased region" description="Basic and acidic residues" evidence="2">
    <location>
        <begin position="947"/>
        <end position="958"/>
    </location>
</feature>
<dbReference type="PANTHER" id="PTHR44329:SF304">
    <property type="entry name" value="MITOGEN-ACTIVATED PROTEIN KINASE KINASE KINASE 13-LIKE ISOFORM X1"/>
    <property type="match status" value="1"/>
</dbReference>
<dbReference type="SUPFAM" id="SSF56112">
    <property type="entry name" value="Protein kinase-like (PK-like)"/>
    <property type="match status" value="1"/>
</dbReference>
<evidence type="ECO:0000256" key="2">
    <source>
        <dbReference type="SAM" id="MobiDB-lite"/>
    </source>
</evidence>
<dbReference type="PROSITE" id="PS00108">
    <property type="entry name" value="PROTEIN_KINASE_ST"/>
    <property type="match status" value="1"/>
</dbReference>
<accession>A0A564Z0S6</accession>
<reference evidence="4 5" key="1">
    <citation type="submission" date="2019-07" db="EMBL/GenBank/DDBJ databases">
        <authorList>
            <person name="Jastrzebski P J."/>
            <person name="Paukszto L."/>
            <person name="Jastrzebski P J."/>
        </authorList>
    </citation>
    <scope>NUCLEOTIDE SEQUENCE [LARGE SCALE GENOMIC DNA]</scope>
    <source>
        <strain evidence="4 5">WMS-il1</strain>
    </source>
</reference>
<proteinExistence type="predicted"/>
<dbReference type="GO" id="GO:0005524">
    <property type="term" value="F:ATP binding"/>
    <property type="evidence" value="ECO:0007669"/>
    <property type="project" value="InterPro"/>
</dbReference>
<protein>
    <recommendedName>
        <fullName evidence="3">Protein kinase domain-containing protein</fullName>
    </recommendedName>
</protein>
<dbReference type="Proteomes" id="UP000321570">
    <property type="component" value="Unassembled WGS sequence"/>
</dbReference>
<dbReference type="InterPro" id="IPR000719">
    <property type="entry name" value="Prot_kinase_dom"/>
</dbReference>
<feature type="region of interest" description="Disordered" evidence="2">
    <location>
        <begin position="1"/>
        <end position="38"/>
    </location>
</feature>
<feature type="coiled-coil region" evidence="1">
    <location>
        <begin position="565"/>
        <end position="623"/>
    </location>
</feature>
<dbReference type="Gene3D" id="1.10.510.10">
    <property type="entry name" value="Transferase(Phosphotransferase) domain 1"/>
    <property type="match status" value="1"/>
</dbReference>
<dbReference type="Gene3D" id="3.30.200.20">
    <property type="entry name" value="Phosphorylase Kinase, domain 1"/>
    <property type="match status" value="1"/>
</dbReference>
<feature type="region of interest" description="Disordered" evidence="2">
    <location>
        <begin position="681"/>
        <end position="705"/>
    </location>
</feature>
<dbReference type="EMBL" id="CABIJS010000543">
    <property type="protein sequence ID" value="VUZ52899.1"/>
    <property type="molecule type" value="Genomic_DNA"/>
</dbReference>
<evidence type="ECO:0000313" key="5">
    <source>
        <dbReference type="Proteomes" id="UP000321570"/>
    </source>
</evidence>
<dbReference type="SMART" id="SM00220">
    <property type="entry name" value="S_TKc"/>
    <property type="match status" value="1"/>
</dbReference>
<dbReference type="PROSITE" id="PS50011">
    <property type="entry name" value="PROTEIN_KINASE_DOM"/>
    <property type="match status" value="1"/>
</dbReference>
<evidence type="ECO:0000313" key="4">
    <source>
        <dbReference type="EMBL" id="VUZ52899.1"/>
    </source>
</evidence>
<feature type="compositionally biased region" description="Low complexity" evidence="2">
    <location>
        <begin position="29"/>
        <end position="38"/>
    </location>
</feature>
<feature type="region of interest" description="Disordered" evidence="2">
    <location>
        <begin position="631"/>
        <end position="663"/>
    </location>
</feature>
<organism evidence="4 5">
    <name type="scientific">Hymenolepis diminuta</name>
    <name type="common">Rat tapeworm</name>
    <dbReference type="NCBI Taxonomy" id="6216"/>
    <lineage>
        <taxon>Eukaryota</taxon>
        <taxon>Metazoa</taxon>
        <taxon>Spiralia</taxon>
        <taxon>Lophotrochozoa</taxon>
        <taxon>Platyhelminthes</taxon>
        <taxon>Cestoda</taxon>
        <taxon>Eucestoda</taxon>
        <taxon>Cyclophyllidea</taxon>
        <taxon>Hymenolepididae</taxon>
        <taxon>Hymenolepis</taxon>
    </lineage>
</organism>
<keyword evidence="1" id="KW-0175">Coiled coil</keyword>
<dbReference type="InterPro" id="IPR001245">
    <property type="entry name" value="Ser-Thr/Tyr_kinase_cat_dom"/>
</dbReference>
<dbReference type="GO" id="GO:0005737">
    <property type="term" value="C:cytoplasm"/>
    <property type="evidence" value="ECO:0007669"/>
    <property type="project" value="TreeGrafter"/>
</dbReference>
<dbReference type="GO" id="GO:0004674">
    <property type="term" value="F:protein serine/threonine kinase activity"/>
    <property type="evidence" value="ECO:0007669"/>
    <property type="project" value="TreeGrafter"/>
</dbReference>
<dbReference type="Pfam" id="PF07714">
    <property type="entry name" value="PK_Tyr_Ser-Thr"/>
    <property type="match status" value="1"/>
</dbReference>
<feature type="compositionally biased region" description="Polar residues" evidence="2">
    <location>
        <begin position="968"/>
        <end position="979"/>
    </location>
</feature>
<keyword evidence="5" id="KW-1185">Reference proteome</keyword>
<dbReference type="PANTHER" id="PTHR44329">
    <property type="entry name" value="SERINE/THREONINE-PROTEIN KINASE TNNI3K-RELATED"/>
    <property type="match status" value="1"/>
</dbReference>
<name>A0A564Z0S6_HYMDI</name>